<dbReference type="Pfam" id="PF01390">
    <property type="entry name" value="SEA"/>
    <property type="match status" value="1"/>
</dbReference>
<dbReference type="InterPro" id="IPR000082">
    <property type="entry name" value="SEA_dom"/>
</dbReference>
<keyword evidence="7" id="KW-1185">Reference proteome</keyword>
<evidence type="ECO:0000259" key="5">
    <source>
        <dbReference type="PROSITE" id="PS50026"/>
    </source>
</evidence>
<feature type="region of interest" description="Disordered" evidence="2">
    <location>
        <begin position="1"/>
        <end position="29"/>
    </location>
</feature>
<dbReference type="InterPro" id="IPR000742">
    <property type="entry name" value="EGF"/>
</dbReference>
<dbReference type="EMBL" id="JAFJMO010000014">
    <property type="protein sequence ID" value="KAJ8257031.1"/>
    <property type="molecule type" value="Genomic_DNA"/>
</dbReference>
<keyword evidence="3" id="KW-0472">Membrane</keyword>
<evidence type="ECO:0000313" key="7">
    <source>
        <dbReference type="Proteomes" id="UP001152803"/>
    </source>
</evidence>
<feature type="region of interest" description="Disordered" evidence="2">
    <location>
        <begin position="126"/>
        <end position="147"/>
    </location>
</feature>
<feature type="compositionally biased region" description="Polar residues" evidence="2">
    <location>
        <begin position="69"/>
        <end position="82"/>
    </location>
</feature>
<sequence length="676" mass="73756">MTSVEVSNTVAESTSLSSRPTDQPDTTVQFSPTNLVMTSEMTTSSADSSVYSQSSSTAFLSTSSETSAHSEVNVTKQPESTVVNTEQTLKASSASSFSTITTGTFISSSNINKPSATTVVMTTISPTGSHMSSSKNTPTVTTKVTTRTSITPTHVTTKKTTVAATTSCEGSRVTHIRIDGLTSKEINVSWSGNNLRPEMKYTVRLRQGSNTSDIIHESTEKKTGFTDLLPGVTYTLIIEYFSCSNKEEFMRKITTVANIYESTTRIPSINFRAEYQNQSSQEFQELASHFKEEVIKNLPREYQDFIQRKEMRVIVTQIREGSVIIDFDLLTDVEIGLQTSAVEKNIINALNTSSLDVDLEQTTTSEADVCDRGNDLCSENGTCQKIGPSYTCECNGGFVDQNPNLPGTDCQRSFLTTISPTSHQTTSGKDNCEGVCSSLAECTVIDSGRYGCQCHDGLIDPNPSNPGKLCEDRFDCFSEETNLCSDSNTCLRSKYVCSRKNLFKAVAELKSWQFRPALYNTESQDWINVSTQFTVTVISKMRGVLEDESFDLSVVGFKRGSVVVRTVFGFNDGSHLDASTLETALQDVVRANLDRLALVTVEGIPAEENSGGRWRVTTIVLGVLLGAVLLAIAAAGLGFAVRRGLNRRNSYEVQQPKDSPNKVPAGTFGNYVCQEV</sequence>
<keyword evidence="3" id="KW-0812">Transmembrane</keyword>
<dbReference type="CDD" id="cd00054">
    <property type="entry name" value="EGF_CA"/>
    <property type="match status" value="1"/>
</dbReference>
<evidence type="ECO:0000259" key="4">
    <source>
        <dbReference type="PROSITE" id="PS50024"/>
    </source>
</evidence>
<accession>A0A9Q1D3A3</accession>
<comment type="caution">
    <text evidence="1">Lacks conserved residue(s) required for the propagation of feature annotation.</text>
</comment>
<dbReference type="Proteomes" id="UP001152803">
    <property type="component" value="Unassembled WGS sequence"/>
</dbReference>
<evidence type="ECO:0000256" key="3">
    <source>
        <dbReference type="SAM" id="Phobius"/>
    </source>
</evidence>
<protein>
    <submittedName>
        <fullName evidence="6">Uncharacterized protein</fullName>
    </submittedName>
</protein>
<dbReference type="PROSITE" id="PS50024">
    <property type="entry name" value="SEA"/>
    <property type="match status" value="1"/>
</dbReference>
<name>A0A9Q1D3A3_CONCO</name>
<proteinExistence type="predicted"/>
<feature type="domain" description="EGF-like" evidence="5">
    <location>
        <begin position="428"/>
        <end position="464"/>
    </location>
</feature>
<keyword evidence="3" id="KW-1133">Transmembrane helix</keyword>
<reference evidence="6" key="1">
    <citation type="journal article" date="2023" name="Science">
        <title>Genome structures resolve the early diversification of teleost fishes.</title>
        <authorList>
            <person name="Parey E."/>
            <person name="Louis A."/>
            <person name="Montfort J."/>
            <person name="Bouchez O."/>
            <person name="Roques C."/>
            <person name="Iampietro C."/>
            <person name="Lluch J."/>
            <person name="Castinel A."/>
            <person name="Donnadieu C."/>
            <person name="Desvignes T."/>
            <person name="Floi Bucao C."/>
            <person name="Jouanno E."/>
            <person name="Wen M."/>
            <person name="Mejri S."/>
            <person name="Dirks R."/>
            <person name="Jansen H."/>
            <person name="Henkel C."/>
            <person name="Chen W.J."/>
            <person name="Zahm M."/>
            <person name="Cabau C."/>
            <person name="Klopp C."/>
            <person name="Thompson A.W."/>
            <person name="Robinson-Rechavi M."/>
            <person name="Braasch I."/>
            <person name="Lecointre G."/>
            <person name="Bobe J."/>
            <person name="Postlethwait J.H."/>
            <person name="Berthelot C."/>
            <person name="Roest Crollius H."/>
            <person name="Guiguen Y."/>
        </authorList>
    </citation>
    <scope>NUCLEOTIDE SEQUENCE</scope>
    <source>
        <strain evidence="6">Concon-B</strain>
    </source>
</reference>
<feature type="domain" description="EGF-like" evidence="5">
    <location>
        <begin position="366"/>
        <end position="404"/>
    </location>
</feature>
<keyword evidence="1" id="KW-0245">EGF-like domain</keyword>
<evidence type="ECO:0000256" key="1">
    <source>
        <dbReference type="PROSITE-ProRule" id="PRU00076"/>
    </source>
</evidence>
<gene>
    <name evidence="6" type="ORF">COCON_G00191830</name>
</gene>
<dbReference type="GO" id="GO:0071944">
    <property type="term" value="C:cell periphery"/>
    <property type="evidence" value="ECO:0007669"/>
    <property type="project" value="UniProtKB-ARBA"/>
</dbReference>
<keyword evidence="1" id="KW-1015">Disulfide bond</keyword>
<dbReference type="SMART" id="SM00181">
    <property type="entry name" value="EGF"/>
    <property type="match status" value="2"/>
</dbReference>
<feature type="domain" description="SEA" evidence="4">
    <location>
        <begin position="256"/>
        <end position="369"/>
    </location>
</feature>
<dbReference type="OrthoDB" id="10040649at2759"/>
<evidence type="ECO:0000313" key="6">
    <source>
        <dbReference type="EMBL" id="KAJ8257031.1"/>
    </source>
</evidence>
<feature type="disulfide bond" evidence="1">
    <location>
        <begin position="432"/>
        <end position="442"/>
    </location>
</feature>
<dbReference type="AlphaFoldDB" id="A0A9Q1D3A3"/>
<comment type="caution">
    <text evidence="6">The sequence shown here is derived from an EMBL/GenBank/DDBJ whole genome shotgun (WGS) entry which is preliminary data.</text>
</comment>
<feature type="compositionally biased region" description="Low complexity" evidence="2">
    <location>
        <begin position="132"/>
        <end position="147"/>
    </location>
</feature>
<dbReference type="PROSITE" id="PS50026">
    <property type="entry name" value="EGF_3"/>
    <property type="match status" value="2"/>
</dbReference>
<feature type="region of interest" description="Disordered" evidence="2">
    <location>
        <begin position="62"/>
        <end position="82"/>
    </location>
</feature>
<feature type="transmembrane region" description="Helical" evidence="3">
    <location>
        <begin position="619"/>
        <end position="641"/>
    </location>
</feature>
<organism evidence="6 7">
    <name type="scientific">Conger conger</name>
    <name type="common">Conger eel</name>
    <name type="synonym">Muraena conger</name>
    <dbReference type="NCBI Taxonomy" id="82655"/>
    <lineage>
        <taxon>Eukaryota</taxon>
        <taxon>Metazoa</taxon>
        <taxon>Chordata</taxon>
        <taxon>Craniata</taxon>
        <taxon>Vertebrata</taxon>
        <taxon>Euteleostomi</taxon>
        <taxon>Actinopterygii</taxon>
        <taxon>Neopterygii</taxon>
        <taxon>Teleostei</taxon>
        <taxon>Anguilliformes</taxon>
        <taxon>Congridae</taxon>
        <taxon>Conger</taxon>
    </lineage>
</organism>
<evidence type="ECO:0000256" key="2">
    <source>
        <dbReference type="SAM" id="MobiDB-lite"/>
    </source>
</evidence>